<sequence>MLLIGSLTTTFAFDLFLHDLQTLFRRSLPGSLAVAPQGAVGDYQPPPGPVTDNHLPLPTWPVAATMGAASTPTSARDEPQEVIEDPAKTSNVPSNVPRKNVAIVTGTVTRPDAAMAATQTAMASRDAAIASTSLVLSVLLAAVLL</sequence>
<organism evidence="1 2">
    <name type="scientific">Aspergillus melleus</name>
    <dbReference type="NCBI Taxonomy" id="138277"/>
    <lineage>
        <taxon>Eukaryota</taxon>
        <taxon>Fungi</taxon>
        <taxon>Dikarya</taxon>
        <taxon>Ascomycota</taxon>
        <taxon>Pezizomycotina</taxon>
        <taxon>Eurotiomycetes</taxon>
        <taxon>Eurotiomycetidae</taxon>
        <taxon>Eurotiales</taxon>
        <taxon>Aspergillaceae</taxon>
        <taxon>Aspergillus</taxon>
        <taxon>Aspergillus subgen. Circumdati</taxon>
    </lineage>
</organism>
<protein>
    <submittedName>
        <fullName evidence="1">Uncharacterized protein</fullName>
    </submittedName>
</protein>
<comment type="caution">
    <text evidence="1">The sequence shown here is derived from an EMBL/GenBank/DDBJ whole genome shotgun (WGS) entry which is preliminary data.</text>
</comment>
<dbReference type="Proteomes" id="UP001177260">
    <property type="component" value="Unassembled WGS sequence"/>
</dbReference>
<accession>A0ACC3AZW6</accession>
<name>A0ACC3AZW6_9EURO</name>
<keyword evidence="2" id="KW-1185">Reference proteome</keyword>
<proteinExistence type="predicted"/>
<reference evidence="1 2" key="1">
    <citation type="journal article" date="2023" name="ACS Omega">
        <title>Identification of the Neoaspergillic Acid Biosynthesis Gene Cluster by Establishing an In Vitro CRISPR-Ribonucleoprotein Genetic System in Aspergillus melleus.</title>
        <authorList>
            <person name="Yuan B."/>
            <person name="Grau M.F."/>
            <person name="Murata R.M."/>
            <person name="Torok T."/>
            <person name="Venkateswaran K."/>
            <person name="Stajich J.E."/>
            <person name="Wang C.C.C."/>
        </authorList>
    </citation>
    <scope>NUCLEOTIDE SEQUENCE [LARGE SCALE GENOMIC DNA]</scope>
    <source>
        <strain evidence="1 2">IMV 1140</strain>
    </source>
</reference>
<dbReference type="EMBL" id="JAOPJF010000043">
    <property type="protein sequence ID" value="KAK1143160.1"/>
    <property type="molecule type" value="Genomic_DNA"/>
</dbReference>
<evidence type="ECO:0000313" key="2">
    <source>
        <dbReference type="Proteomes" id="UP001177260"/>
    </source>
</evidence>
<evidence type="ECO:0000313" key="1">
    <source>
        <dbReference type="EMBL" id="KAK1143160.1"/>
    </source>
</evidence>
<gene>
    <name evidence="1" type="ORF">N8T08_007046</name>
</gene>